<reference evidence="5" key="1">
    <citation type="submission" date="2023-06" db="EMBL/GenBank/DDBJ databases">
        <title>Survivors Of The Sea: Transcriptome response of Skeletonema marinoi to long-term dormancy.</title>
        <authorList>
            <person name="Pinder M.I.M."/>
            <person name="Kourtchenko O."/>
            <person name="Robertson E.K."/>
            <person name="Larsson T."/>
            <person name="Maumus F."/>
            <person name="Osuna-Cruz C.M."/>
            <person name="Vancaester E."/>
            <person name="Stenow R."/>
            <person name="Vandepoele K."/>
            <person name="Ploug H."/>
            <person name="Bruchert V."/>
            <person name="Godhe A."/>
            <person name="Topel M."/>
        </authorList>
    </citation>
    <scope>NUCLEOTIDE SEQUENCE</scope>
    <source>
        <strain evidence="5">R05AC</strain>
    </source>
</reference>
<keyword evidence="6" id="KW-1185">Reference proteome</keyword>
<dbReference type="Gene3D" id="3.10.20.70">
    <property type="entry name" value="Glutamine synthetase, N-terminal domain"/>
    <property type="match status" value="1"/>
</dbReference>
<gene>
    <name evidence="5" type="ORF">QTG54_006737</name>
</gene>
<proteinExistence type="inferred from homology"/>
<evidence type="ECO:0000256" key="3">
    <source>
        <dbReference type="RuleBase" id="RU000384"/>
    </source>
</evidence>
<dbReference type="PANTHER" id="PTHR43785:SF2">
    <property type="entry name" value="TYPE-1 GLUTAMINE SYNTHETASE 1"/>
    <property type="match status" value="1"/>
</dbReference>
<comment type="similarity">
    <text evidence="2 3">Belongs to the glutamine synthetase family.</text>
</comment>
<dbReference type="Pfam" id="PF00120">
    <property type="entry name" value="Gln-synt_C"/>
    <property type="match status" value="1"/>
</dbReference>
<dbReference type="EC" id="6.3.1.2" evidence="5"/>
<sequence length="530" mass="58206">MLSDALIKSKNNNCNKHHHSTLTLLLSYHLFDSMNMAPNYGITNINEDEALLSSTDEPVQKTQQHSISIPQPSDYKRNFNEGSQAAIIRSLRAAGVKFIRFATVDAYNTIRCKTVPLAQLSGQRRTTQVSSPLSNPISIAEICFAGLPTSADVPAAPNLSSRNVLTLQPDFSSLRILPYASKTAMVMCTAHNQQTQELSPLCSRGLLQRVLHSAKEDLGIEFSVGAELEFMLYRENKDGIMQPVDMSTFGNATTLNEQEDFISTLYDQLERQDIPVELIHSESAPGQLEVVLSYSDDILQLADDIVYARETVTNVAKQHGMKALFLPKASMMAAGNGSHLHFSFREAGSQHRNAFSDPSQPTGISRKGESFIEGLLDHLPSLLSLSIPTVNSFRRVGPGCWTGHKLGWSTEDKDSPVRVCIDLNTQQASNVELKLSDAAANIYLELATILAAGMEGIKNGKVLRPMMNDENNALPLPLSLQESLDSLKKDELLLSILGDELSTAYIAVRELEAHTETRLEEEVAAALNRA</sequence>
<name>A0AAD8Y9T3_9STRA</name>
<dbReference type="SUPFAM" id="SSF55931">
    <property type="entry name" value="Glutamine synthetase/guanido kinase"/>
    <property type="match status" value="1"/>
</dbReference>
<dbReference type="GO" id="GO:0006542">
    <property type="term" value="P:glutamine biosynthetic process"/>
    <property type="evidence" value="ECO:0007669"/>
    <property type="project" value="InterPro"/>
</dbReference>
<evidence type="ECO:0000313" key="5">
    <source>
        <dbReference type="EMBL" id="KAK1742172.1"/>
    </source>
</evidence>
<evidence type="ECO:0000256" key="1">
    <source>
        <dbReference type="ARBA" id="ARBA00022598"/>
    </source>
</evidence>
<evidence type="ECO:0000256" key="2">
    <source>
        <dbReference type="PROSITE-ProRule" id="PRU01331"/>
    </source>
</evidence>
<protein>
    <submittedName>
        <fullName evidence="5">Glutamine synthetase (Class 1)</fullName>
        <ecNumber evidence="5">6.3.1.2</ecNumber>
    </submittedName>
</protein>
<dbReference type="SMART" id="SM01230">
    <property type="entry name" value="Gln-synt_C"/>
    <property type="match status" value="1"/>
</dbReference>
<dbReference type="InterPro" id="IPR036651">
    <property type="entry name" value="Gln_synt_N_sf"/>
</dbReference>
<dbReference type="SUPFAM" id="SSF54368">
    <property type="entry name" value="Glutamine synthetase, N-terminal domain"/>
    <property type="match status" value="1"/>
</dbReference>
<dbReference type="EMBL" id="JATAAI010000011">
    <property type="protein sequence ID" value="KAK1742172.1"/>
    <property type="molecule type" value="Genomic_DNA"/>
</dbReference>
<dbReference type="Gene3D" id="3.30.590.10">
    <property type="entry name" value="Glutamine synthetase/guanido kinase, catalytic domain"/>
    <property type="match status" value="1"/>
</dbReference>
<dbReference type="InterPro" id="IPR008146">
    <property type="entry name" value="Gln_synth_cat_dom"/>
</dbReference>
<dbReference type="GO" id="GO:0004356">
    <property type="term" value="F:glutamine synthetase activity"/>
    <property type="evidence" value="ECO:0007669"/>
    <property type="project" value="UniProtKB-EC"/>
</dbReference>
<comment type="caution">
    <text evidence="5">The sequence shown here is derived from an EMBL/GenBank/DDBJ whole genome shotgun (WGS) entry which is preliminary data.</text>
</comment>
<dbReference type="AlphaFoldDB" id="A0AAD8Y9T3"/>
<feature type="domain" description="GS catalytic" evidence="4">
    <location>
        <begin position="203"/>
        <end position="530"/>
    </location>
</feature>
<dbReference type="Proteomes" id="UP001224775">
    <property type="component" value="Unassembled WGS sequence"/>
</dbReference>
<accession>A0AAD8Y9T3</accession>
<dbReference type="PANTHER" id="PTHR43785">
    <property type="entry name" value="GAMMA-GLUTAMYLPUTRESCINE SYNTHETASE"/>
    <property type="match status" value="1"/>
</dbReference>
<keyword evidence="1 5" id="KW-0436">Ligase</keyword>
<evidence type="ECO:0000259" key="4">
    <source>
        <dbReference type="PROSITE" id="PS51987"/>
    </source>
</evidence>
<evidence type="ECO:0000313" key="6">
    <source>
        <dbReference type="Proteomes" id="UP001224775"/>
    </source>
</evidence>
<organism evidence="5 6">
    <name type="scientific">Skeletonema marinoi</name>
    <dbReference type="NCBI Taxonomy" id="267567"/>
    <lineage>
        <taxon>Eukaryota</taxon>
        <taxon>Sar</taxon>
        <taxon>Stramenopiles</taxon>
        <taxon>Ochrophyta</taxon>
        <taxon>Bacillariophyta</taxon>
        <taxon>Coscinodiscophyceae</taxon>
        <taxon>Thalassiosirophycidae</taxon>
        <taxon>Thalassiosirales</taxon>
        <taxon>Skeletonemataceae</taxon>
        <taxon>Skeletonema</taxon>
        <taxon>Skeletonema marinoi-dohrnii complex</taxon>
    </lineage>
</organism>
<dbReference type="InterPro" id="IPR014746">
    <property type="entry name" value="Gln_synth/guanido_kin_cat_dom"/>
</dbReference>
<dbReference type="PROSITE" id="PS51987">
    <property type="entry name" value="GS_CATALYTIC"/>
    <property type="match status" value="1"/>
</dbReference>